<evidence type="ECO:0000313" key="2">
    <source>
        <dbReference type="EMBL" id="PXX24415.1"/>
    </source>
</evidence>
<keyword evidence="1" id="KW-1133">Transmembrane helix</keyword>
<feature type="transmembrane region" description="Helical" evidence="1">
    <location>
        <begin position="50"/>
        <end position="70"/>
    </location>
</feature>
<feature type="transmembrane region" description="Helical" evidence="1">
    <location>
        <begin position="21"/>
        <end position="44"/>
    </location>
</feature>
<gene>
    <name evidence="2" type="ORF">EJ73_00220</name>
</gene>
<dbReference type="Proteomes" id="UP000248314">
    <property type="component" value="Unassembled WGS sequence"/>
</dbReference>
<evidence type="ECO:0000313" key="3">
    <source>
        <dbReference type="Proteomes" id="UP000248314"/>
    </source>
</evidence>
<comment type="caution">
    <text evidence="2">The sequence shown here is derived from an EMBL/GenBank/DDBJ whole genome shotgun (WGS) entry which is preliminary data.</text>
</comment>
<sequence>MDTQYPHKRHRRDDKEQDQFLFIRNILNIIFILGAAVGLAVYFFSSTTVGTFIILGSMVFKIAETILRFIR</sequence>
<evidence type="ECO:0008006" key="4">
    <source>
        <dbReference type="Google" id="ProtNLM"/>
    </source>
</evidence>
<dbReference type="AlphaFoldDB" id="A0A318I0J5"/>
<proteinExistence type="predicted"/>
<protein>
    <recommendedName>
        <fullName evidence="4">Mechanosensitive ion channel protein MscS</fullName>
    </recommendedName>
</protein>
<accession>A0A318I0J5</accession>
<reference evidence="2 3" key="1">
    <citation type="submission" date="2018-05" db="EMBL/GenBank/DDBJ databases">
        <title>Genomic Encyclopedia of Type Strains, Phase I: the one thousand microbial genomes (KMG-I) project.</title>
        <authorList>
            <person name="Kyrpides N."/>
        </authorList>
    </citation>
    <scope>NUCLEOTIDE SEQUENCE [LARGE SCALE GENOMIC DNA]</scope>
    <source>
        <strain evidence="2 3">DSM 15611</strain>
    </source>
</reference>
<evidence type="ECO:0000256" key="1">
    <source>
        <dbReference type="SAM" id="Phobius"/>
    </source>
</evidence>
<keyword evidence="3" id="KW-1185">Reference proteome</keyword>
<name>A0A318I0J5_9BACT</name>
<keyword evidence="1" id="KW-0812">Transmembrane</keyword>
<dbReference type="STRING" id="1122991.GCA_000613445_03313"/>
<keyword evidence="1" id="KW-0472">Membrane</keyword>
<organism evidence="2 3">
    <name type="scientific">Hoylesella shahii DSM 15611 = JCM 12083</name>
    <dbReference type="NCBI Taxonomy" id="1122991"/>
    <lineage>
        <taxon>Bacteria</taxon>
        <taxon>Pseudomonadati</taxon>
        <taxon>Bacteroidota</taxon>
        <taxon>Bacteroidia</taxon>
        <taxon>Bacteroidales</taxon>
        <taxon>Prevotellaceae</taxon>
        <taxon>Hoylesella</taxon>
    </lineage>
</organism>
<dbReference type="EMBL" id="QJJX01000002">
    <property type="protein sequence ID" value="PXX24415.1"/>
    <property type="molecule type" value="Genomic_DNA"/>
</dbReference>